<reference evidence="2" key="1">
    <citation type="journal article" date="2006" name="Nature">
        <title>Deciphering the evolution and metabolism of an anammox bacterium from a community genome.</title>
        <authorList>
            <person name="Strous M."/>
            <person name="Pelletier E."/>
            <person name="Mangenot S."/>
            <person name="Rattei T."/>
            <person name="Lehner A."/>
            <person name="Taylor M.W."/>
            <person name="Horn M."/>
            <person name="Daims H."/>
            <person name="Bartol-Mavel D."/>
            <person name="Wincker P."/>
            <person name="Barbe V."/>
            <person name="Fonknechten N."/>
            <person name="Vallenet D."/>
            <person name="Segurens B."/>
            <person name="Schenowitz-Truong C."/>
            <person name="Medigue C."/>
            <person name="Collingro A."/>
            <person name="Snel B."/>
            <person name="Dutilh B.E."/>
            <person name="OpDenCamp H.J.M."/>
            <person name="vanDerDrift C."/>
            <person name="Cirpus I."/>
            <person name="vanDePas-Schoonen K.T."/>
            <person name="Harhangi H.R."/>
            <person name="vanNiftrik L."/>
            <person name="Schmid M."/>
            <person name="Keltjens J."/>
            <person name="vanDeVossenberg J."/>
            <person name="Kartal B."/>
            <person name="Meier H."/>
            <person name="Frishman D."/>
            <person name="Huynen M.A."/>
            <person name="Mewes H."/>
            <person name="Weissenbach J."/>
            <person name="Jetten M.S.M."/>
            <person name="Wagner M."/>
            <person name="LePaslier D."/>
        </authorList>
    </citation>
    <scope>NUCLEOTIDE SEQUENCE</scope>
</reference>
<dbReference type="OrthoDB" id="5339985at2"/>
<reference evidence="2" key="2">
    <citation type="submission" date="2006-01" db="EMBL/GenBank/DDBJ databases">
        <authorList>
            <person name="Genoscope"/>
        </authorList>
    </citation>
    <scope>NUCLEOTIDE SEQUENCE</scope>
</reference>
<evidence type="ECO:0000313" key="3">
    <source>
        <dbReference type="EMBL" id="QII12475.1"/>
    </source>
</evidence>
<dbReference type="EMBL" id="LT934425">
    <property type="protein sequence ID" value="SOH02771.1"/>
    <property type="molecule type" value="Genomic_DNA"/>
</dbReference>
<feature type="coiled-coil region" evidence="1">
    <location>
        <begin position="8"/>
        <end position="64"/>
    </location>
</feature>
<evidence type="ECO:0008006" key="7">
    <source>
        <dbReference type="Google" id="ProtNLM"/>
    </source>
</evidence>
<dbReference type="EMBL" id="CP049055">
    <property type="protein sequence ID" value="QII12475.1"/>
    <property type="molecule type" value="Genomic_DNA"/>
</dbReference>
<evidence type="ECO:0000256" key="1">
    <source>
        <dbReference type="SAM" id="Coils"/>
    </source>
</evidence>
<accession>Q1Q540</accession>
<keyword evidence="5" id="KW-1185">Reference proteome</keyword>
<name>Q1Q540_KUEST</name>
<evidence type="ECO:0000313" key="6">
    <source>
        <dbReference type="Proteomes" id="UP000501926"/>
    </source>
</evidence>
<dbReference type="Proteomes" id="UP000501926">
    <property type="component" value="Chromosome"/>
</dbReference>
<dbReference type="Proteomes" id="UP000221734">
    <property type="component" value="Chromosome Kuenenia_stuttgartiensis_MBR1"/>
</dbReference>
<dbReference type="EMBL" id="CT573071">
    <property type="protein sequence ID" value="CAJ75125.1"/>
    <property type="molecule type" value="Genomic_DNA"/>
</dbReference>
<protein>
    <recommendedName>
        <fullName evidence="7">Coiled coil domain-containing protein</fullName>
    </recommendedName>
</protein>
<proteinExistence type="predicted"/>
<reference evidence="4" key="4">
    <citation type="submission" date="2017-10" db="EMBL/GenBank/DDBJ databases">
        <authorList>
            <person name="Banno H."/>
            <person name="Chua N.-H."/>
        </authorList>
    </citation>
    <scope>NUCLEOTIDE SEQUENCE [LARGE SCALE GENOMIC DNA]</scope>
    <source>
        <strain evidence="4">Kuenenia_mbr1_ru-nijmegen</strain>
    </source>
</reference>
<dbReference type="KEGG" id="kst:KSMBR1_0255"/>
<dbReference type="RefSeq" id="WP_099323694.1">
    <property type="nucleotide sequence ID" value="NZ_CP049055.1"/>
</dbReference>
<evidence type="ECO:0000313" key="4">
    <source>
        <dbReference type="EMBL" id="SOH02771.1"/>
    </source>
</evidence>
<organism evidence="2">
    <name type="scientific">Kuenenia stuttgartiensis</name>
    <dbReference type="NCBI Taxonomy" id="174633"/>
    <lineage>
        <taxon>Bacteria</taxon>
        <taxon>Pseudomonadati</taxon>
        <taxon>Planctomycetota</taxon>
        <taxon>Candidatus Brocadiia</taxon>
        <taxon>Candidatus Brocadiales</taxon>
        <taxon>Candidatus Brocadiaceae</taxon>
        <taxon>Candidatus Kuenenia</taxon>
    </lineage>
</organism>
<reference evidence="3 6" key="5">
    <citation type="submission" date="2020-02" db="EMBL/GenBank/DDBJ databases">
        <title>Newly sequenced genome of strain CSTR1 showed variability in Candidatus Kuenenia stuttgartiensis genomes.</title>
        <authorList>
            <person name="Ding C."/>
            <person name="Adrian L."/>
        </authorList>
    </citation>
    <scope>NUCLEOTIDE SEQUENCE [LARGE SCALE GENOMIC DNA]</scope>
    <source>
        <strain evidence="3 6">CSTR1</strain>
    </source>
</reference>
<sequence>MDKRKAYEEKLDAQLREWRSKIENLKAKADKANAEAKIEYYKNIDSLENDYKALQGKLQQLKSAAEESWEDIKAGSETAWEALKSAFSNAMAKFKD</sequence>
<dbReference type="AlphaFoldDB" id="Q1Q540"/>
<evidence type="ECO:0000313" key="2">
    <source>
        <dbReference type="EMBL" id="CAJ75125.1"/>
    </source>
</evidence>
<evidence type="ECO:0000313" key="5">
    <source>
        <dbReference type="Proteomes" id="UP000221734"/>
    </source>
</evidence>
<gene>
    <name evidence="3" type="ORF">KsCSTR_30960</name>
    <name evidence="4" type="ORF">KSMBR1_0255</name>
    <name evidence="2" type="ORF">kuste4363</name>
</gene>
<reference evidence="5" key="3">
    <citation type="submission" date="2017-10" db="EMBL/GenBank/DDBJ databases">
        <authorList>
            <person name="Frank J."/>
        </authorList>
    </citation>
    <scope>NUCLEOTIDE SEQUENCE [LARGE SCALE GENOMIC DNA]</scope>
</reference>
<keyword evidence="1" id="KW-0175">Coiled coil</keyword>